<name>A0ABR4GWZ6_9EURO</name>
<comment type="caution">
    <text evidence="3">The sequence shown here is derived from an EMBL/GenBank/DDBJ whole genome shotgun (WGS) entry which is preliminary data.</text>
</comment>
<organism evidence="3 4">
    <name type="scientific">Aspergillus granulosus</name>
    <dbReference type="NCBI Taxonomy" id="176169"/>
    <lineage>
        <taxon>Eukaryota</taxon>
        <taxon>Fungi</taxon>
        <taxon>Dikarya</taxon>
        <taxon>Ascomycota</taxon>
        <taxon>Pezizomycotina</taxon>
        <taxon>Eurotiomycetes</taxon>
        <taxon>Eurotiomycetidae</taxon>
        <taxon>Eurotiales</taxon>
        <taxon>Aspergillaceae</taxon>
        <taxon>Aspergillus</taxon>
        <taxon>Aspergillus subgen. Nidulantes</taxon>
    </lineage>
</organism>
<dbReference type="InterPro" id="IPR031348">
    <property type="entry name" value="PigL_N"/>
</dbReference>
<evidence type="ECO:0000259" key="2">
    <source>
        <dbReference type="Pfam" id="PF17111"/>
    </source>
</evidence>
<protein>
    <recommendedName>
        <fullName evidence="2">Azaphilone pigments biosynthesis cluster protein L N-terminal domain-containing protein</fullName>
    </recommendedName>
</protein>
<keyword evidence="4" id="KW-1185">Reference proteome</keyword>
<accession>A0ABR4GWZ6</accession>
<gene>
    <name evidence="3" type="ORF">BJX63DRAFT_436790</name>
</gene>
<sequence>MDSFQSPPTTVREILRGLRALMEVLGPLGDTAGTDIDVDLTALRFILSRCGIACNEFKEEIGKQLPYSDDGSVSPQGLAKLRYMGGSIDIFSHLLSGYKSAFEVTLKSTHIRRQPFVTAESVESHKNLIKTAKSDLGYSLERLEEIRGSNIDLDACGLQKLKEQSLSMEKCLQICAHFFESVDLFEVKQEENSHVPESHDQTASPKECEKQNFSTFNNHSTGDAVLLTVSTNERTIHGSNNALGWRSRYLVGHVNDESVQKVSQDFVRMNTAHLEQKDAPTWSNTSLTPDNELSSRPGPEYIKRYGEGSVLSKGAPTSPKI</sequence>
<evidence type="ECO:0000313" key="3">
    <source>
        <dbReference type="EMBL" id="KAL2807740.1"/>
    </source>
</evidence>
<evidence type="ECO:0000256" key="1">
    <source>
        <dbReference type="SAM" id="MobiDB-lite"/>
    </source>
</evidence>
<feature type="domain" description="Azaphilone pigments biosynthesis cluster protein L N-terminal" evidence="2">
    <location>
        <begin position="2"/>
        <end position="176"/>
    </location>
</feature>
<evidence type="ECO:0000313" key="4">
    <source>
        <dbReference type="Proteomes" id="UP001610334"/>
    </source>
</evidence>
<dbReference type="Proteomes" id="UP001610334">
    <property type="component" value="Unassembled WGS sequence"/>
</dbReference>
<proteinExistence type="predicted"/>
<feature type="compositionally biased region" description="Polar residues" evidence="1">
    <location>
        <begin position="281"/>
        <end position="294"/>
    </location>
</feature>
<feature type="region of interest" description="Disordered" evidence="1">
    <location>
        <begin position="277"/>
        <end position="321"/>
    </location>
</feature>
<reference evidence="3 4" key="1">
    <citation type="submission" date="2024-07" db="EMBL/GenBank/DDBJ databases">
        <title>Section-level genome sequencing and comparative genomics of Aspergillus sections Usti and Cavernicolus.</title>
        <authorList>
            <consortium name="Lawrence Berkeley National Laboratory"/>
            <person name="Nybo J.L."/>
            <person name="Vesth T.C."/>
            <person name="Theobald S."/>
            <person name="Frisvad J.C."/>
            <person name="Larsen T.O."/>
            <person name="Kjaerboelling I."/>
            <person name="Rothschild-Mancinelli K."/>
            <person name="Lyhne E.K."/>
            <person name="Kogle M.E."/>
            <person name="Barry K."/>
            <person name="Clum A."/>
            <person name="Na H."/>
            <person name="Ledsgaard L."/>
            <person name="Lin J."/>
            <person name="Lipzen A."/>
            <person name="Kuo A."/>
            <person name="Riley R."/>
            <person name="Mondo S."/>
            <person name="Labutti K."/>
            <person name="Haridas S."/>
            <person name="Pangalinan J."/>
            <person name="Salamov A.A."/>
            <person name="Simmons B.A."/>
            <person name="Magnuson J.K."/>
            <person name="Chen J."/>
            <person name="Drula E."/>
            <person name="Henrissat B."/>
            <person name="Wiebenga A."/>
            <person name="Lubbers R.J."/>
            <person name="Gomes A.C."/>
            <person name="Makela M.R."/>
            <person name="Stajich J."/>
            <person name="Grigoriev I.V."/>
            <person name="Mortensen U.H."/>
            <person name="De Vries R.P."/>
            <person name="Baker S.E."/>
            <person name="Andersen M.R."/>
        </authorList>
    </citation>
    <scope>NUCLEOTIDE SEQUENCE [LARGE SCALE GENOMIC DNA]</scope>
    <source>
        <strain evidence="3 4">CBS 588.65</strain>
    </source>
</reference>
<dbReference type="Pfam" id="PF17111">
    <property type="entry name" value="PigL_N"/>
    <property type="match status" value="1"/>
</dbReference>
<dbReference type="EMBL" id="JBFXLT010000132">
    <property type="protein sequence ID" value="KAL2807740.1"/>
    <property type="molecule type" value="Genomic_DNA"/>
</dbReference>